<name>A0A8H7J6R7_9PLEO</name>
<evidence type="ECO:0000256" key="7">
    <source>
        <dbReference type="ARBA" id="ARBA00022842"/>
    </source>
</evidence>
<evidence type="ECO:0000256" key="15">
    <source>
        <dbReference type="SAM" id="MobiDB-lite"/>
    </source>
</evidence>
<reference evidence="17" key="1">
    <citation type="submission" date="2018-12" db="EMBL/GenBank/DDBJ databases">
        <authorList>
            <person name="Syme R.A."/>
            <person name="Farfan-Caceres L."/>
            <person name="Lichtenzveig J."/>
        </authorList>
    </citation>
    <scope>NUCLEOTIDE SEQUENCE</scope>
    <source>
        <strain evidence="17">Al4</strain>
    </source>
</reference>
<evidence type="ECO:0000256" key="5">
    <source>
        <dbReference type="ARBA" id="ARBA00022777"/>
    </source>
</evidence>
<evidence type="ECO:0000256" key="14">
    <source>
        <dbReference type="RuleBase" id="RU361165"/>
    </source>
</evidence>
<evidence type="ECO:0000256" key="1">
    <source>
        <dbReference type="ARBA" id="ARBA00001946"/>
    </source>
</evidence>
<dbReference type="EMBL" id="RZGK01000007">
    <property type="protein sequence ID" value="KAF9697487.1"/>
    <property type="molecule type" value="Genomic_DNA"/>
</dbReference>
<keyword evidence="18" id="KW-1185">Reference proteome</keyword>
<evidence type="ECO:0000259" key="16">
    <source>
        <dbReference type="PROSITE" id="PS50011"/>
    </source>
</evidence>
<dbReference type="SUPFAM" id="SSF56112">
    <property type="entry name" value="Protein kinase-like (PK-like)"/>
    <property type="match status" value="1"/>
</dbReference>
<dbReference type="InterPro" id="IPR003527">
    <property type="entry name" value="MAP_kinase_CS"/>
</dbReference>
<evidence type="ECO:0000256" key="2">
    <source>
        <dbReference type="ARBA" id="ARBA00022527"/>
    </source>
</evidence>
<dbReference type="Proteomes" id="UP000651452">
    <property type="component" value="Unassembled WGS sequence"/>
</dbReference>
<dbReference type="Pfam" id="PF00069">
    <property type="entry name" value="Pkinase"/>
    <property type="match status" value="1"/>
</dbReference>
<dbReference type="PANTHER" id="PTHR24055">
    <property type="entry name" value="MITOGEN-ACTIVATED PROTEIN KINASE"/>
    <property type="match status" value="1"/>
</dbReference>
<keyword evidence="8" id="KW-0010">Activator</keyword>
<comment type="activity regulation">
    <text evidence="14">Activated by threonine and tyrosine phosphorylation.</text>
</comment>
<dbReference type="InterPro" id="IPR017441">
    <property type="entry name" value="Protein_kinase_ATP_BS"/>
</dbReference>
<dbReference type="CDD" id="cd07857">
    <property type="entry name" value="STKc_MPK1"/>
    <property type="match status" value="1"/>
</dbReference>
<comment type="catalytic activity">
    <reaction evidence="11">
        <text>L-seryl-[protein] + ATP = O-phospho-L-seryl-[protein] + ADP + H(+)</text>
        <dbReference type="Rhea" id="RHEA:17989"/>
        <dbReference type="Rhea" id="RHEA-COMP:9863"/>
        <dbReference type="Rhea" id="RHEA-COMP:11604"/>
        <dbReference type="ChEBI" id="CHEBI:15378"/>
        <dbReference type="ChEBI" id="CHEBI:29999"/>
        <dbReference type="ChEBI" id="CHEBI:30616"/>
        <dbReference type="ChEBI" id="CHEBI:83421"/>
        <dbReference type="ChEBI" id="CHEBI:456216"/>
        <dbReference type="EC" id="2.7.11.24"/>
    </reaction>
    <physiologicalReaction direction="left-to-right" evidence="11">
        <dbReference type="Rhea" id="RHEA:17990"/>
    </physiologicalReaction>
</comment>
<feature type="compositionally biased region" description="Low complexity" evidence="15">
    <location>
        <begin position="187"/>
        <end position="226"/>
    </location>
</feature>
<dbReference type="AlphaFoldDB" id="A0A8H7J6R7"/>
<evidence type="ECO:0000256" key="11">
    <source>
        <dbReference type="ARBA" id="ARBA00048130"/>
    </source>
</evidence>
<dbReference type="PROSITE" id="PS00107">
    <property type="entry name" value="PROTEIN_KINASE_ATP"/>
    <property type="match status" value="1"/>
</dbReference>
<accession>A0A8H7J6R7</accession>
<evidence type="ECO:0000313" key="17">
    <source>
        <dbReference type="EMBL" id="KAF9697487.1"/>
    </source>
</evidence>
<proteinExistence type="inferred from homology"/>
<dbReference type="GO" id="GO:0004707">
    <property type="term" value="F:MAP kinase activity"/>
    <property type="evidence" value="ECO:0007669"/>
    <property type="project" value="UniProtKB-EC"/>
</dbReference>
<dbReference type="Gene3D" id="3.30.200.20">
    <property type="entry name" value="Phosphorylase Kinase, domain 1"/>
    <property type="match status" value="1"/>
</dbReference>
<dbReference type="FunFam" id="1.10.510.10:FF:000013">
    <property type="entry name" value="Mitogen-activated protein kinase"/>
    <property type="match status" value="1"/>
</dbReference>
<comment type="cofactor">
    <cofactor evidence="1 14">
        <name>Mg(2+)</name>
        <dbReference type="ChEBI" id="CHEBI:18420"/>
    </cofactor>
</comment>
<feature type="compositionally biased region" description="Basic and acidic residues" evidence="15">
    <location>
        <begin position="636"/>
        <end position="649"/>
    </location>
</feature>
<dbReference type="GO" id="GO:0006950">
    <property type="term" value="P:response to stress"/>
    <property type="evidence" value="ECO:0007669"/>
    <property type="project" value="UniProtKB-ARBA"/>
</dbReference>
<organism evidence="17 18">
    <name type="scientific">Ascochyta lentis</name>
    <dbReference type="NCBI Taxonomy" id="205686"/>
    <lineage>
        <taxon>Eukaryota</taxon>
        <taxon>Fungi</taxon>
        <taxon>Dikarya</taxon>
        <taxon>Ascomycota</taxon>
        <taxon>Pezizomycotina</taxon>
        <taxon>Dothideomycetes</taxon>
        <taxon>Pleosporomycetidae</taxon>
        <taxon>Pleosporales</taxon>
        <taxon>Pleosporineae</taxon>
        <taxon>Didymellaceae</taxon>
        <taxon>Ascochyta</taxon>
    </lineage>
</organism>
<dbReference type="PROSITE" id="PS01351">
    <property type="entry name" value="MAPK"/>
    <property type="match status" value="1"/>
</dbReference>
<dbReference type="Gene3D" id="1.10.510.10">
    <property type="entry name" value="Transferase(Phosphotransferase) domain 1"/>
    <property type="match status" value="1"/>
</dbReference>
<dbReference type="InterPro" id="IPR008271">
    <property type="entry name" value="Ser/Thr_kinase_AS"/>
</dbReference>
<comment type="similarity">
    <text evidence="12 14">Belongs to the protein kinase superfamily. Ser/Thr protein kinase family. MAP kinase subfamily.</text>
</comment>
<evidence type="ECO:0000256" key="13">
    <source>
        <dbReference type="PROSITE-ProRule" id="PRU10141"/>
    </source>
</evidence>
<gene>
    <name evidence="17" type="ORF">EKO04_004163</name>
</gene>
<evidence type="ECO:0000256" key="9">
    <source>
        <dbReference type="ARBA" id="ARBA00046173"/>
    </source>
</evidence>
<evidence type="ECO:0000256" key="10">
    <source>
        <dbReference type="ARBA" id="ARBA00047919"/>
    </source>
</evidence>
<feature type="region of interest" description="Disordered" evidence="15">
    <location>
        <begin position="170"/>
        <end position="231"/>
    </location>
</feature>
<feature type="domain" description="Protein kinase" evidence="16">
    <location>
        <begin position="254"/>
        <end position="545"/>
    </location>
</feature>
<reference evidence="17" key="2">
    <citation type="submission" date="2020-09" db="EMBL/GenBank/DDBJ databases">
        <title>Reference genome assembly for Australian Ascochyta lentis isolate Al4.</title>
        <authorList>
            <person name="Lee R.C."/>
            <person name="Farfan-Caceres L.M."/>
            <person name="Debler J.W."/>
            <person name="Williams A.H."/>
            <person name="Henares B.M."/>
        </authorList>
    </citation>
    <scope>NUCLEOTIDE SEQUENCE</scope>
    <source>
        <strain evidence="17">Al4</strain>
    </source>
</reference>
<protein>
    <recommendedName>
        <fullName evidence="14">Mitogen-activated protein kinase</fullName>
        <ecNumber evidence="14">2.7.11.24</ecNumber>
    </recommendedName>
</protein>
<keyword evidence="3 14" id="KW-0808">Transferase</keyword>
<evidence type="ECO:0000313" key="18">
    <source>
        <dbReference type="Proteomes" id="UP000651452"/>
    </source>
</evidence>
<evidence type="ECO:0000256" key="4">
    <source>
        <dbReference type="ARBA" id="ARBA00022741"/>
    </source>
</evidence>
<dbReference type="FunFam" id="3.30.200.20:FF:000157">
    <property type="entry name" value="Mitogen-activated protein kinase"/>
    <property type="match status" value="1"/>
</dbReference>
<keyword evidence="7 14" id="KW-0460">Magnesium</keyword>
<keyword evidence="5 14" id="KW-0418">Kinase</keyword>
<dbReference type="InterPro" id="IPR011009">
    <property type="entry name" value="Kinase-like_dom_sf"/>
</dbReference>
<dbReference type="SMART" id="SM00220">
    <property type="entry name" value="S_TKc"/>
    <property type="match status" value="1"/>
</dbReference>
<dbReference type="PROSITE" id="PS00108">
    <property type="entry name" value="PROTEIN_KINASE_ST"/>
    <property type="match status" value="1"/>
</dbReference>
<dbReference type="InterPro" id="IPR000719">
    <property type="entry name" value="Prot_kinase_dom"/>
</dbReference>
<evidence type="ECO:0000256" key="6">
    <source>
        <dbReference type="ARBA" id="ARBA00022840"/>
    </source>
</evidence>
<dbReference type="PROSITE" id="PS50011">
    <property type="entry name" value="PROTEIN_KINASE_DOM"/>
    <property type="match status" value="1"/>
</dbReference>
<comment type="caution">
    <text evidence="17">The sequence shown here is derived from an EMBL/GenBank/DDBJ whole genome shotgun (WGS) entry which is preliminary data.</text>
</comment>
<keyword evidence="4 13" id="KW-0547">Nucleotide-binding</keyword>
<dbReference type="GO" id="GO:0005524">
    <property type="term" value="F:ATP binding"/>
    <property type="evidence" value="ECO:0007669"/>
    <property type="project" value="UniProtKB-UniRule"/>
</dbReference>
<evidence type="ECO:0000256" key="3">
    <source>
        <dbReference type="ARBA" id="ARBA00022679"/>
    </source>
</evidence>
<dbReference type="InterPro" id="IPR050117">
    <property type="entry name" value="MAPK"/>
</dbReference>
<dbReference type="EC" id="2.7.11.24" evidence="14"/>
<dbReference type="OrthoDB" id="192887at2759"/>
<keyword evidence="6 13" id="KW-0067">ATP-binding</keyword>
<comment type="catalytic activity">
    <reaction evidence="10">
        <text>L-threonyl-[protein] + ATP = O-phospho-L-threonyl-[protein] + ADP + H(+)</text>
        <dbReference type="Rhea" id="RHEA:46608"/>
        <dbReference type="Rhea" id="RHEA-COMP:11060"/>
        <dbReference type="Rhea" id="RHEA-COMP:11605"/>
        <dbReference type="ChEBI" id="CHEBI:15378"/>
        <dbReference type="ChEBI" id="CHEBI:30013"/>
        <dbReference type="ChEBI" id="CHEBI:30616"/>
        <dbReference type="ChEBI" id="CHEBI:61977"/>
        <dbReference type="ChEBI" id="CHEBI:456216"/>
        <dbReference type="EC" id="2.7.11.24"/>
    </reaction>
    <physiologicalReaction direction="left-to-right" evidence="10">
        <dbReference type="Rhea" id="RHEA:46609"/>
    </physiologicalReaction>
</comment>
<comment type="function">
    <text evidence="9">Proline-directed serine/threonine-protein kinase involved in a signal transduction pathway that is activated by changes in the osmolarity of the extracellular environment. Controls osmotic regulation of transcription of target genes.</text>
</comment>
<sequence length="649" mass="72626">MWQVLQRRTKSLDEGADEWLGQAAEGCAKRTPCLIEGRPSFTPPSEGGRDRRRGFVVGAVVKRFPISSRVGGGVLCSEDSVQGFVCVHNCKCAFLVRVPVPPHPVGCVPLPVINHTPAAAPRAVLVAYFPSCRPLEPAKPAKPVLLPDRRPCNLQTHSLDCSPDCLVASLPRPPPRTVPRPRRISDSKSSSNNSSSSSDNSDNSDNSNNSNNSCNNNSSSNNSNNSCPPTAMSDLANRKVFKVFNQEFVVDERYNVTKELGQGAYGIVCAATNNQTAEGVAIKKVTNVFSKKILAKRALREIKLLQHFRGHRNITCLYDMDIPRPDNFNECYLYEELMECDLAAIIRSGQPLTDAHFQSFIYQILCGLKYIHSANVLHRDLKPGNLLVNADCELKICDFGLARGFSMDPEENAGYMTEYVATRWYRAPEIMLSFQSYTKAIDVWSVGCILAELLGGKPFFKGRDYVDQLNQILHYLGTPNEETLSRIGSPRAQDYVRNLPRMQKIPFQTLFRNANPDALDLLDRLLAFDPSSRISVEEALEHRYLQIWHDASDEPSCPTTFDFQFEVVDEIPEMKLMILDEVNRFRQMVRVQPGAGGAGQQQAGQQVPIPNNYDRAGYEDPRPQEAFNQQTGQWNELERDLQGLDGRLR</sequence>
<evidence type="ECO:0000256" key="8">
    <source>
        <dbReference type="ARBA" id="ARBA00023159"/>
    </source>
</evidence>
<evidence type="ECO:0000256" key="12">
    <source>
        <dbReference type="ARBA" id="ARBA00061056"/>
    </source>
</evidence>
<feature type="binding site" evidence="13">
    <location>
        <position position="284"/>
    </location>
    <ligand>
        <name>ATP</name>
        <dbReference type="ChEBI" id="CHEBI:30616"/>
    </ligand>
</feature>
<feature type="region of interest" description="Disordered" evidence="15">
    <location>
        <begin position="593"/>
        <end position="649"/>
    </location>
</feature>
<keyword evidence="2 14" id="KW-0723">Serine/threonine-protein kinase</keyword>